<evidence type="ECO:0000313" key="2">
    <source>
        <dbReference type="Proteomes" id="UP000683925"/>
    </source>
</evidence>
<organism evidence="1 2">
    <name type="scientific">Paramecium octaurelia</name>
    <dbReference type="NCBI Taxonomy" id="43137"/>
    <lineage>
        <taxon>Eukaryota</taxon>
        <taxon>Sar</taxon>
        <taxon>Alveolata</taxon>
        <taxon>Ciliophora</taxon>
        <taxon>Intramacronucleata</taxon>
        <taxon>Oligohymenophorea</taxon>
        <taxon>Peniculida</taxon>
        <taxon>Parameciidae</taxon>
        <taxon>Paramecium</taxon>
    </lineage>
</organism>
<keyword evidence="2" id="KW-1185">Reference proteome</keyword>
<accession>A0A8S1Y7S7</accession>
<gene>
    <name evidence="1" type="ORF">POCTA_138.1.T1470166</name>
</gene>
<evidence type="ECO:0000313" key="1">
    <source>
        <dbReference type="EMBL" id="CAD8209591.1"/>
    </source>
</evidence>
<dbReference type="Proteomes" id="UP000683925">
    <property type="component" value="Unassembled WGS sequence"/>
</dbReference>
<name>A0A8S1Y7S7_PAROT</name>
<proteinExistence type="predicted"/>
<dbReference type="EMBL" id="CAJJDP010000149">
    <property type="protein sequence ID" value="CAD8209591.1"/>
    <property type="molecule type" value="Genomic_DNA"/>
</dbReference>
<dbReference type="AlphaFoldDB" id="A0A8S1Y7S7"/>
<protein>
    <submittedName>
        <fullName evidence="1">Uncharacterized protein</fullName>
    </submittedName>
</protein>
<reference evidence="1" key="1">
    <citation type="submission" date="2021-01" db="EMBL/GenBank/DDBJ databases">
        <authorList>
            <consortium name="Genoscope - CEA"/>
            <person name="William W."/>
        </authorList>
    </citation>
    <scope>NUCLEOTIDE SEQUENCE</scope>
</reference>
<sequence length="205" mass="24745">MEGVEIYISHFIRNRKELNLLNERVVQRDQWETPRNIKVSMEASQFVYAVWIRLENPSKNEWALENTIRNQGIGNNTNHSFFYLLKRSYFRWVVISKDYFRNLCFFYCEGCSQLQLILIKVRIFNNLHDIKYVRYKQFENLIFNQNQNIYKKASQFYQQKPKNLGIYKNQKQLTSNLICSIQAKANYEKAEVCPSYYFIIENNKG</sequence>
<comment type="caution">
    <text evidence="1">The sequence shown here is derived from an EMBL/GenBank/DDBJ whole genome shotgun (WGS) entry which is preliminary data.</text>
</comment>